<name>A0A2U1K0Y4_9BACI</name>
<dbReference type="EMBL" id="QCZG01000019">
    <property type="protein sequence ID" value="PWA11062.1"/>
    <property type="molecule type" value="Genomic_DNA"/>
</dbReference>
<reference evidence="1 2" key="1">
    <citation type="submission" date="2018-04" db="EMBL/GenBank/DDBJ databases">
        <title>Camelliibacillus theae gen. nov., sp. nov., isolated from Pu'er tea.</title>
        <authorList>
            <person name="Niu L."/>
        </authorList>
    </citation>
    <scope>NUCLEOTIDE SEQUENCE [LARGE SCALE GENOMIC DNA]</scope>
    <source>
        <strain evidence="1 2">T8</strain>
    </source>
</reference>
<comment type="caution">
    <text evidence="1">The sequence shown here is derived from an EMBL/GenBank/DDBJ whole genome shotgun (WGS) entry which is preliminary data.</text>
</comment>
<evidence type="ECO:0000313" key="1">
    <source>
        <dbReference type="EMBL" id="PWA11062.1"/>
    </source>
</evidence>
<dbReference type="AlphaFoldDB" id="A0A2U1K0Y4"/>
<dbReference type="RefSeq" id="WP_116554794.1">
    <property type="nucleotide sequence ID" value="NZ_QCZG01000019.1"/>
</dbReference>
<protein>
    <submittedName>
        <fullName evidence="1">Uncharacterized protein</fullName>
    </submittedName>
</protein>
<dbReference type="Proteomes" id="UP000245998">
    <property type="component" value="Unassembled WGS sequence"/>
</dbReference>
<organism evidence="1 2">
    <name type="scientific">Pueribacillus theae</name>
    <dbReference type="NCBI Taxonomy" id="2171751"/>
    <lineage>
        <taxon>Bacteria</taxon>
        <taxon>Bacillati</taxon>
        <taxon>Bacillota</taxon>
        <taxon>Bacilli</taxon>
        <taxon>Bacillales</taxon>
        <taxon>Bacillaceae</taxon>
        <taxon>Pueribacillus</taxon>
    </lineage>
</organism>
<sequence length="64" mass="7795">MLKFIQALFNARRTVTEHRQRVFYLTNELTKAKNEAEYWKLKYENAKKWIDDIKDGIHSYEDGE</sequence>
<evidence type="ECO:0000313" key="2">
    <source>
        <dbReference type="Proteomes" id="UP000245998"/>
    </source>
</evidence>
<gene>
    <name evidence="1" type="ORF">DCC39_10205</name>
</gene>
<proteinExistence type="predicted"/>
<accession>A0A2U1K0Y4</accession>
<keyword evidence="2" id="KW-1185">Reference proteome</keyword>